<keyword evidence="1" id="KW-0812">Transmembrane</keyword>
<evidence type="ECO:0000313" key="2">
    <source>
        <dbReference type="EMBL" id="TQM37218.1"/>
    </source>
</evidence>
<accession>A0A543FTP8</accession>
<name>A0A543FTP8_9PSEU</name>
<evidence type="ECO:0000256" key="1">
    <source>
        <dbReference type="SAM" id="Phobius"/>
    </source>
</evidence>
<feature type="transmembrane region" description="Helical" evidence="1">
    <location>
        <begin position="189"/>
        <end position="212"/>
    </location>
</feature>
<dbReference type="Pfam" id="PF09948">
    <property type="entry name" value="PpoB2"/>
    <property type="match status" value="1"/>
</dbReference>
<protein>
    <submittedName>
        <fullName evidence="2">Putative metal-binding membrane protein</fullName>
    </submittedName>
</protein>
<feature type="transmembrane region" description="Helical" evidence="1">
    <location>
        <begin position="123"/>
        <end position="146"/>
    </location>
</feature>
<dbReference type="RefSeq" id="WP_142104069.1">
    <property type="nucleotide sequence ID" value="NZ_VFPH01000002.1"/>
</dbReference>
<gene>
    <name evidence="2" type="ORF">FB388_4425</name>
</gene>
<evidence type="ECO:0000313" key="3">
    <source>
        <dbReference type="Proteomes" id="UP000319818"/>
    </source>
</evidence>
<feature type="transmembrane region" description="Helical" evidence="1">
    <location>
        <begin position="94"/>
        <end position="117"/>
    </location>
</feature>
<dbReference type="AlphaFoldDB" id="A0A543FTP8"/>
<dbReference type="OrthoDB" id="164118at2"/>
<organism evidence="2 3">
    <name type="scientific">Pseudonocardia cypriaca</name>
    <dbReference type="NCBI Taxonomy" id="882449"/>
    <lineage>
        <taxon>Bacteria</taxon>
        <taxon>Bacillati</taxon>
        <taxon>Actinomycetota</taxon>
        <taxon>Actinomycetes</taxon>
        <taxon>Pseudonocardiales</taxon>
        <taxon>Pseudonocardiaceae</taxon>
        <taxon>Pseudonocardia</taxon>
    </lineage>
</organism>
<reference evidence="2 3" key="1">
    <citation type="submission" date="2019-06" db="EMBL/GenBank/DDBJ databases">
        <title>Sequencing the genomes of 1000 actinobacteria strains.</title>
        <authorList>
            <person name="Klenk H.-P."/>
        </authorList>
    </citation>
    <scope>NUCLEOTIDE SEQUENCE [LARGE SCALE GENOMIC DNA]</scope>
    <source>
        <strain evidence="2 3">DSM 45511</strain>
    </source>
</reference>
<dbReference type="Proteomes" id="UP000319818">
    <property type="component" value="Unassembled WGS sequence"/>
</dbReference>
<dbReference type="EMBL" id="VFPH01000002">
    <property type="protein sequence ID" value="TQM37218.1"/>
    <property type="molecule type" value="Genomic_DNA"/>
</dbReference>
<keyword evidence="1" id="KW-0472">Membrane</keyword>
<feature type="transmembrane region" description="Helical" evidence="1">
    <location>
        <begin position="60"/>
        <end position="82"/>
    </location>
</feature>
<sequence length="255" mass="26387">MPGIASAAVRARRDPGVALWVVAGVCWAGTGWLVVGAGAVGHHGTVLERSAEPLRLGAFLAVWLVMIGAMMLPTVVPMVRLFGAVTARAPGPTAARLSFLAGYLAVWTAFAVLALLADQAFQALVAAWAWLAARPDLVLGATLVLAGGFQFSPLKNACLTACRNPVGFLWQYYSRGAAGGWRLGVRHGLSCLGCCWALMVVMLATGVGSLVWMVGLTAVMVVEKTARRGALLVVPVGVVLLVAGASLLLSALLSS</sequence>
<feature type="transmembrane region" description="Helical" evidence="1">
    <location>
        <begin position="17"/>
        <end position="40"/>
    </location>
</feature>
<dbReference type="InterPro" id="IPR018688">
    <property type="entry name" value="PpoB2-like"/>
</dbReference>
<feature type="transmembrane region" description="Helical" evidence="1">
    <location>
        <begin position="232"/>
        <end position="253"/>
    </location>
</feature>
<comment type="caution">
    <text evidence="2">The sequence shown here is derived from an EMBL/GenBank/DDBJ whole genome shotgun (WGS) entry which is preliminary data.</text>
</comment>
<keyword evidence="3" id="KW-1185">Reference proteome</keyword>
<proteinExistence type="predicted"/>
<keyword evidence="1" id="KW-1133">Transmembrane helix</keyword>